<keyword evidence="3" id="KW-1185">Reference proteome</keyword>
<evidence type="ECO:0000256" key="1">
    <source>
        <dbReference type="SAM" id="MobiDB-lite"/>
    </source>
</evidence>
<evidence type="ECO:0000313" key="3">
    <source>
        <dbReference type="Proteomes" id="UP000515406"/>
    </source>
</evidence>
<name>A0A6V7EZV9_9XANT</name>
<proteinExistence type="predicted"/>
<organism evidence="2 3">
    <name type="scientific">Xanthomonas hortorum pv. vitians</name>
    <dbReference type="NCBI Taxonomy" id="83224"/>
    <lineage>
        <taxon>Bacteria</taxon>
        <taxon>Pseudomonadati</taxon>
        <taxon>Pseudomonadota</taxon>
        <taxon>Gammaproteobacteria</taxon>
        <taxon>Lysobacterales</taxon>
        <taxon>Lysobacteraceae</taxon>
        <taxon>Xanthomonas</taxon>
    </lineage>
</organism>
<dbReference type="AlphaFoldDB" id="A0A6V7EZV9"/>
<dbReference type="EMBL" id="LR828257">
    <property type="protein sequence ID" value="CAD0356744.1"/>
    <property type="molecule type" value="Genomic_DNA"/>
</dbReference>
<feature type="region of interest" description="Disordered" evidence="1">
    <location>
        <begin position="1"/>
        <end position="26"/>
    </location>
</feature>
<evidence type="ECO:0000313" key="2">
    <source>
        <dbReference type="EMBL" id="CAD0356744.1"/>
    </source>
</evidence>
<gene>
    <name evidence="2" type="ORF">CFBP498_41180</name>
</gene>
<accession>A0A6V7EZV9</accession>
<sequence>MPEALEGYGARARDPGVGGSSSDASTGKLEYGDDFWMESEPGVVGVLLPLDRERERERGTVSLAGERSMFRLNSRTEDSPLLLRLFFSRLSG</sequence>
<dbReference type="Proteomes" id="UP000515406">
    <property type="component" value="Chromosome"/>
</dbReference>
<dbReference type="EMBL" id="LR828257">
    <property type="protein sequence ID" value="CAD0356752.1"/>
    <property type="molecule type" value="Genomic_DNA"/>
</dbReference>
<reference evidence="2 3" key="1">
    <citation type="submission" date="2020-07" db="EMBL/GenBank/DDBJ databases">
        <authorList>
            <person name="Pothier F. J."/>
        </authorList>
    </citation>
    <scope>NUCLEOTIDE SEQUENCE [LARGE SCALE GENOMIC DNA]</scope>
    <source>
        <strain evidence="2 3">CFBP 498</strain>
    </source>
</reference>
<protein>
    <submittedName>
        <fullName evidence="2">Uncharacterized protein</fullName>
    </submittedName>
</protein>